<dbReference type="GO" id="GO:0004065">
    <property type="term" value="F:arylsulfatase activity"/>
    <property type="evidence" value="ECO:0007669"/>
    <property type="project" value="TreeGrafter"/>
</dbReference>
<dbReference type="SUPFAM" id="SSF53649">
    <property type="entry name" value="Alkaline phosphatase-like"/>
    <property type="match status" value="1"/>
</dbReference>
<dbReference type="Gene3D" id="3.30.1120.10">
    <property type="match status" value="1"/>
</dbReference>
<dbReference type="eggNOG" id="COG3119">
    <property type="taxonomic scope" value="Bacteria"/>
</dbReference>
<dbReference type="PATRIC" id="fig|926562.3.peg.2474"/>
<dbReference type="PANTHER" id="PTHR42693">
    <property type="entry name" value="ARYLSULFATASE FAMILY MEMBER"/>
    <property type="match status" value="1"/>
</dbReference>
<dbReference type="Gene3D" id="3.40.720.10">
    <property type="entry name" value="Alkaline Phosphatase, subunit A"/>
    <property type="match status" value="1"/>
</dbReference>
<dbReference type="HOGENOM" id="CLU_006332_11_1_10"/>
<evidence type="ECO:0000256" key="1">
    <source>
        <dbReference type="ARBA" id="ARBA00008779"/>
    </source>
</evidence>
<proteinExistence type="inferred from homology"/>
<feature type="signal peptide" evidence="3">
    <location>
        <begin position="1"/>
        <end position="20"/>
    </location>
</feature>
<dbReference type="CDD" id="cd16025">
    <property type="entry name" value="PAS_like"/>
    <property type="match status" value="1"/>
</dbReference>
<dbReference type="Pfam" id="PF00884">
    <property type="entry name" value="Sulfatase"/>
    <property type="match status" value="1"/>
</dbReference>
<feature type="chain" id="PRO_5003515546" evidence="3">
    <location>
        <begin position="21"/>
        <end position="492"/>
    </location>
</feature>
<protein>
    <submittedName>
        <fullName evidence="5">Arylsulfatase A family protein</fullName>
    </submittedName>
</protein>
<dbReference type="InterPro" id="IPR017850">
    <property type="entry name" value="Alkaline_phosphatase_core_sf"/>
</dbReference>
<evidence type="ECO:0000259" key="4">
    <source>
        <dbReference type="Pfam" id="PF00884"/>
    </source>
</evidence>
<evidence type="ECO:0000313" key="6">
    <source>
        <dbReference type="Proteomes" id="UP000005631"/>
    </source>
</evidence>
<feature type="domain" description="Sulfatase N-terminal" evidence="4">
    <location>
        <begin position="22"/>
        <end position="380"/>
    </location>
</feature>
<keyword evidence="2" id="KW-0378">Hydrolase</keyword>
<dbReference type="Proteomes" id="UP000005631">
    <property type="component" value="Chromosome"/>
</dbReference>
<evidence type="ECO:0000313" key="5">
    <source>
        <dbReference type="EMBL" id="AEV33429.1"/>
    </source>
</evidence>
<comment type="similarity">
    <text evidence="1">Belongs to the sulfatase family.</text>
</comment>
<keyword evidence="3" id="KW-0732">Signal</keyword>
<keyword evidence="6" id="KW-1185">Reference proteome</keyword>
<dbReference type="EMBL" id="CP003156">
    <property type="protein sequence ID" value="AEV33429.1"/>
    <property type="molecule type" value="Genomic_DNA"/>
</dbReference>
<reference evidence="5 6" key="1">
    <citation type="journal article" date="2012" name="Stand. Genomic Sci.">
        <title>Genome sequence of the orange-pigmented seawater bacterium Owenweeksia hongkongensis type strain (UST20020801(T)).</title>
        <authorList>
            <person name="Riedel T."/>
            <person name="Held B."/>
            <person name="Nolan M."/>
            <person name="Lucas S."/>
            <person name="Lapidus A."/>
            <person name="Tice H."/>
            <person name="Del Rio T.G."/>
            <person name="Cheng J.F."/>
            <person name="Han C."/>
            <person name="Tapia R."/>
            <person name="Goodwin L.A."/>
            <person name="Pitluck S."/>
            <person name="Liolios K."/>
            <person name="Mavromatis K."/>
            <person name="Pagani I."/>
            <person name="Ivanova N."/>
            <person name="Mikhailova N."/>
            <person name="Pati A."/>
            <person name="Chen A."/>
            <person name="Palaniappan K."/>
            <person name="Rohde M."/>
            <person name="Tindall B.J."/>
            <person name="Detter J.C."/>
            <person name="Goker M."/>
            <person name="Woyke T."/>
            <person name="Bristow J."/>
            <person name="Eisen J.A."/>
            <person name="Markowitz V."/>
            <person name="Hugenholtz P."/>
            <person name="Klenk H.P."/>
            <person name="Kyrpides N.C."/>
        </authorList>
    </citation>
    <scope>NUCLEOTIDE SEQUENCE</scope>
    <source>
        <strain evidence="6">DSM 17368 / JCM 12287 / NRRL B-23963</strain>
    </source>
</reference>
<dbReference type="InterPro" id="IPR050738">
    <property type="entry name" value="Sulfatase"/>
</dbReference>
<dbReference type="InterPro" id="IPR000917">
    <property type="entry name" value="Sulfatase_N"/>
</dbReference>
<evidence type="ECO:0000256" key="3">
    <source>
        <dbReference type="SAM" id="SignalP"/>
    </source>
</evidence>
<organism evidence="5 6">
    <name type="scientific">Owenweeksia hongkongensis (strain DSM 17368 / CIP 108786 / JCM 12287 / NRRL B-23963 / UST20020801)</name>
    <dbReference type="NCBI Taxonomy" id="926562"/>
    <lineage>
        <taxon>Bacteria</taxon>
        <taxon>Pseudomonadati</taxon>
        <taxon>Bacteroidota</taxon>
        <taxon>Flavobacteriia</taxon>
        <taxon>Flavobacteriales</taxon>
        <taxon>Owenweeksiaceae</taxon>
        <taxon>Owenweeksia</taxon>
    </lineage>
</organism>
<dbReference type="PANTHER" id="PTHR42693:SF53">
    <property type="entry name" value="ENDO-4-O-SULFATASE"/>
    <property type="match status" value="1"/>
</dbReference>
<dbReference type="RefSeq" id="WP_014202778.1">
    <property type="nucleotide sequence ID" value="NC_016599.1"/>
</dbReference>
<dbReference type="AlphaFoldDB" id="G8R7P8"/>
<name>G8R7P8_OWEHD</name>
<accession>G8R7P8</accession>
<gene>
    <name evidence="5" type="ordered locus">Oweho_2459</name>
</gene>
<dbReference type="STRING" id="926562.Oweho_2459"/>
<evidence type="ECO:0000256" key="2">
    <source>
        <dbReference type="ARBA" id="ARBA00022801"/>
    </source>
</evidence>
<dbReference type="KEGG" id="oho:Oweho_2459"/>
<sequence>MKHIFHTLLFFAFCASQSLAQPNIILIVADDMGYSDLACFGSEIQTPHLDKLAQEGIRMRQFYNSAKCEPSRAMIISGQHWHDSGIHLENGPTIAEVIRRANYNTYAVGKWHLSGNPVNRGFDHFFGHLNGATNYFKGDPSFRLDHDKFEVPDNFYATSAYGDYAVKFIEEGHKANPEKRFFLYLAHTAPHAPLMALPEDIERFKNTYKAGWDKIREERIKRQLKLGIIDAKWPVPDRPSTIPAWKDLSPKEQEIEADRMATYAAMIYRMDASVGRVIDKLEELGIRDNTLIVFISDNGANPFDRGRKDVPGALGENHNYGLGWAFASNTPYRLYKQNQHNGGACTSAILNWPDVIPPNEKVNDTPAQILDLAPTFFELACAEYPSAPDDKPLSGRSLYPLLTGKKMPPSPPMYFHLYDNAALIDNNWKLVKAFGNTWELYDLETDRAETQNLISEQPKKAQKLQQEWENWMGNYRLKHVGNEPKYVPLQND</sequence>
<dbReference type="OrthoDB" id="9765065at2"/>